<comment type="similarity">
    <text evidence="1">Belongs to the peptidase S58 family.</text>
</comment>
<dbReference type="AlphaFoldDB" id="A0A815D129"/>
<keyword evidence="2" id="KW-0472">Membrane</keyword>
<name>A0A815D129_9BILA</name>
<keyword evidence="2" id="KW-1133">Transmembrane helix</keyword>
<feature type="transmembrane region" description="Helical" evidence="2">
    <location>
        <begin position="327"/>
        <end position="352"/>
    </location>
</feature>
<dbReference type="Pfam" id="PF03576">
    <property type="entry name" value="Peptidase_S58"/>
    <property type="match status" value="1"/>
</dbReference>
<dbReference type="Gene3D" id="3.60.70.12">
    <property type="entry name" value="L-amino peptidase D-ALA esterase/amidase"/>
    <property type="match status" value="1"/>
</dbReference>
<dbReference type="EMBL" id="CAJOBB010001066">
    <property type="protein sequence ID" value="CAF3802874.1"/>
    <property type="molecule type" value="Genomic_DNA"/>
</dbReference>
<evidence type="ECO:0000256" key="2">
    <source>
        <dbReference type="SAM" id="Phobius"/>
    </source>
</evidence>
<evidence type="ECO:0000313" key="3">
    <source>
        <dbReference type="EMBL" id="CAF1292335.1"/>
    </source>
</evidence>
<dbReference type="InterPro" id="IPR016117">
    <property type="entry name" value="ArgJ-like_dom_sf"/>
</dbReference>
<accession>A0A815D129</accession>
<dbReference type="InterPro" id="IPR005321">
    <property type="entry name" value="Peptidase_S58_DmpA"/>
</dbReference>
<organism evidence="3 5">
    <name type="scientific">Adineta steineri</name>
    <dbReference type="NCBI Taxonomy" id="433720"/>
    <lineage>
        <taxon>Eukaryota</taxon>
        <taxon>Metazoa</taxon>
        <taxon>Spiralia</taxon>
        <taxon>Gnathifera</taxon>
        <taxon>Rotifera</taxon>
        <taxon>Eurotatoria</taxon>
        <taxon>Bdelloidea</taxon>
        <taxon>Adinetida</taxon>
        <taxon>Adinetidae</taxon>
        <taxon>Adineta</taxon>
    </lineage>
</organism>
<protein>
    <submittedName>
        <fullName evidence="3">Uncharacterized protein</fullName>
    </submittedName>
</protein>
<dbReference type="PANTHER" id="PTHR36512:SF3">
    <property type="entry name" value="BLR5678 PROTEIN"/>
    <property type="match status" value="1"/>
</dbReference>
<reference evidence="3" key="1">
    <citation type="submission" date="2021-02" db="EMBL/GenBank/DDBJ databases">
        <authorList>
            <person name="Nowell W R."/>
        </authorList>
    </citation>
    <scope>NUCLEOTIDE SEQUENCE</scope>
</reference>
<gene>
    <name evidence="3" type="ORF">IZO911_LOCUS33584</name>
    <name evidence="4" type="ORF">KXQ929_LOCUS17147</name>
</gene>
<feature type="transmembrane region" description="Helical" evidence="2">
    <location>
        <begin position="382"/>
        <end position="400"/>
    </location>
</feature>
<feature type="transmembrane region" description="Helical" evidence="2">
    <location>
        <begin position="15"/>
        <end position="32"/>
    </location>
</feature>
<dbReference type="PANTHER" id="PTHR36512">
    <property type="entry name" value="D-AMINOPEPTIDASE"/>
    <property type="match status" value="1"/>
</dbReference>
<comment type="caution">
    <text evidence="3">The sequence shown here is derived from an EMBL/GenBank/DDBJ whole genome shotgun (WGS) entry which is preliminary data.</text>
</comment>
<keyword evidence="2" id="KW-0812">Transmembrane</keyword>
<dbReference type="Proteomes" id="UP000663860">
    <property type="component" value="Unassembled WGS sequence"/>
</dbReference>
<dbReference type="SUPFAM" id="SSF56266">
    <property type="entry name" value="DmpA/ArgJ-like"/>
    <property type="match status" value="1"/>
</dbReference>
<evidence type="ECO:0000256" key="1">
    <source>
        <dbReference type="ARBA" id="ARBA00007068"/>
    </source>
</evidence>
<dbReference type="CDD" id="cd02252">
    <property type="entry name" value="nylC_like"/>
    <property type="match status" value="1"/>
</dbReference>
<dbReference type="GO" id="GO:0004177">
    <property type="term" value="F:aminopeptidase activity"/>
    <property type="evidence" value="ECO:0007669"/>
    <property type="project" value="TreeGrafter"/>
</dbReference>
<evidence type="ECO:0000313" key="4">
    <source>
        <dbReference type="EMBL" id="CAF3802874.1"/>
    </source>
</evidence>
<sequence length="402" mass="42207">MHTCVSDSMLLKNNFYLIQIIFLIAVLCARFCNARYSNIIKRAQLVHSSSEGSITDIAGILVGQSSKSERATGCTVILCNTTCVGGVDVRGSAPGTRETDLLDPINTVNIVNAIVLVGGSVFGLDAAAGVVRCLVEKNIGFQTPRRRVPIVPAAVLNDLNVGDDPFVVPDANLGYSACMSASNSRVHEGNVGAGSGASIGKLFGIEYAMKGGIGSTSITVQDSVTNSTITVGVLVAVNAVGDIYKDGILLAGARTSDGKHLRNTVETLLSINSSTFNKFPTGTATTLACVVTDAKLTKAQAKKISQMAHDGFARAINPVHTMSDGDIVFTLATGLFPISDVNLIGIMAAYVVERAIVRAVEQATSLPGFPNVNDLKSTGQHLSFNIILLALLFLFSNRVLKC</sequence>
<dbReference type="Proteomes" id="UP000663868">
    <property type="component" value="Unassembled WGS sequence"/>
</dbReference>
<evidence type="ECO:0000313" key="5">
    <source>
        <dbReference type="Proteomes" id="UP000663860"/>
    </source>
</evidence>
<dbReference type="EMBL" id="CAJNOE010000624">
    <property type="protein sequence ID" value="CAF1292335.1"/>
    <property type="molecule type" value="Genomic_DNA"/>
</dbReference>
<proteinExistence type="inferred from homology"/>